<dbReference type="InterPro" id="IPR013249">
    <property type="entry name" value="RNA_pol_sigma70_r4_t2"/>
</dbReference>
<accession>A0A1H4BUQ2</accession>
<dbReference type="GO" id="GO:0016987">
    <property type="term" value="F:sigma factor activity"/>
    <property type="evidence" value="ECO:0007669"/>
    <property type="project" value="UniProtKB-KW"/>
</dbReference>
<dbReference type="GO" id="GO:0003677">
    <property type="term" value="F:DNA binding"/>
    <property type="evidence" value="ECO:0007669"/>
    <property type="project" value="InterPro"/>
</dbReference>
<sequence length="154" mass="17324">MGIAYDEELINHAIQTLFTYLFERRKSISVPVSPFAYLASSLRRLVLKEAGKRRNDCLSIDDVQVAGYDFGLEVDAEATMVRAECTEQTVRALQGALNGLTNMQREIIYLKYYEGLDNKSISEITGYADKTIRNVASTALARLRKDKMLGRAYG</sequence>
<keyword evidence="6" id="KW-1185">Reference proteome</keyword>
<reference evidence="5 6" key="1">
    <citation type="submission" date="2016-10" db="EMBL/GenBank/DDBJ databases">
        <authorList>
            <person name="de Groot N.N."/>
        </authorList>
    </citation>
    <scope>NUCLEOTIDE SEQUENCE [LARGE SCALE GENOMIC DNA]</scope>
    <source>
        <strain evidence="5 6">DSM 25383</strain>
    </source>
</reference>
<dbReference type="EMBL" id="FNRI01000004">
    <property type="protein sequence ID" value="SEA51905.1"/>
    <property type="molecule type" value="Genomic_DNA"/>
</dbReference>
<dbReference type="Gene3D" id="1.10.10.10">
    <property type="entry name" value="Winged helix-like DNA-binding domain superfamily/Winged helix DNA-binding domain"/>
    <property type="match status" value="1"/>
</dbReference>
<organism evidence="5 6">
    <name type="scientific">Alistipes timonensis JC136</name>
    <dbReference type="NCBI Taxonomy" id="1033731"/>
    <lineage>
        <taxon>Bacteria</taxon>
        <taxon>Pseudomonadati</taxon>
        <taxon>Bacteroidota</taxon>
        <taxon>Bacteroidia</taxon>
        <taxon>Bacteroidales</taxon>
        <taxon>Rikenellaceae</taxon>
        <taxon>Alistipes</taxon>
    </lineage>
</organism>
<gene>
    <name evidence="5" type="ORF">SAMN05444145_10452</name>
</gene>
<feature type="domain" description="RNA polymerase sigma factor 70 region 4 type 2" evidence="4">
    <location>
        <begin position="91"/>
        <end position="143"/>
    </location>
</feature>
<evidence type="ECO:0000256" key="1">
    <source>
        <dbReference type="ARBA" id="ARBA00023015"/>
    </source>
</evidence>
<protein>
    <submittedName>
        <fullName evidence="5">RNA polymerase sigma factor, sigma-70 family</fullName>
    </submittedName>
</protein>
<dbReference type="InterPro" id="IPR039425">
    <property type="entry name" value="RNA_pol_sigma-70-like"/>
</dbReference>
<name>A0A1H4BUQ2_9BACT</name>
<evidence type="ECO:0000256" key="3">
    <source>
        <dbReference type="ARBA" id="ARBA00023163"/>
    </source>
</evidence>
<keyword evidence="3" id="KW-0804">Transcription</keyword>
<proteinExistence type="predicted"/>
<dbReference type="PANTHER" id="PTHR43133:SF46">
    <property type="entry name" value="RNA POLYMERASE SIGMA-70 FACTOR ECF SUBFAMILY"/>
    <property type="match status" value="1"/>
</dbReference>
<dbReference type="AlphaFoldDB" id="A0A1H4BUQ2"/>
<dbReference type="NCBIfam" id="TIGR02937">
    <property type="entry name" value="sigma70-ECF"/>
    <property type="match status" value="1"/>
</dbReference>
<keyword evidence="1" id="KW-0805">Transcription regulation</keyword>
<dbReference type="Pfam" id="PF08281">
    <property type="entry name" value="Sigma70_r4_2"/>
    <property type="match status" value="1"/>
</dbReference>
<evidence type="ECO:0000313" key="6">
    <source>
        <dbReference type="Proteomes" id="UP000183253"/>
    </source>
</evidence>
<dbReference type="InterPro" id="IPR036388">
    <property type="entry name" value="WH-like_DNA-bd_sf"/>
</dbReference>
<dbReference type="InterPro" id="IPR014284">
    <property type="entry name" value="RNA_pol_sigma-70_dom"/>
</dbReference>
<dbReference type="SUPFAM" id="SSF88659">
    <property type="entry name" value="Sigma3 and sigma4 domains of RNA polymerase sigma factors"/>
    <property type="match status" value="1"/>
</dbReference>
<dbReference type="PANTHER" id="PTHR43133">
    <property type="entry name" value="RNA POLYMERASE ECF-TYPE SIGMA FACTO"/>
    <property type="match status" value="1"/>
</dbReference>
<evidence type="ECO:0000259" key="4">
    <source>
        <dbReference type="Pfam" id="PF08281"/>
    </source>
</evidence>
<keyword evidence="2" id="KW-0731">Sigma factor</keyword>
<dbReference type="InterPro" id="IPR013324">
    <property type="entry name" value="RNA_pol_sigma_r3/r4-like"/>
</dbReference>
<dbReference type="Proteomes" id="UP000183253">
    <property type="component" value="Unassembled WGS sequence"/>
</dbReference>
<evidence type="ECO:0000313" key="5">
    <source>
        <dbReference type="EMBL" id="SEA51905.1"/>
    </source>
</evidence>
<evidence type="ECO:0000256" key="2">
    <source>
        <dbReference type="ARBA" id="ARBA00023082"/>
    </source>
</evidence>
<dbReference type="GO" id="GO:0006352">
    <property type="term" value="P:DNA-templated transcription initiation"/>
    <property type="evidence" value="ECO:0007669"/>
    <property type="project" value="InterPro"/>
</dbReference>
<dbReference type="STRING" id="1033731.SAMN05444145_10452"/>